<dbReference type="PANTHER" id="PTHR23030">
    <property type="entry name" value="PCD6 INTERACTING PROTEIN-RELATED"/>
    <property type="match status" value="1"/>
</dbReference>
<gene>
    <name evidence="8" type="ORF">CYBJADRAFT_167302</name>
</gene>
<dbReference type="Gene3D" id="1.25.40.280">
    <property type="entry name" value="alix/aip1 like domains"/>
    <property type="match status" value="1"/>
</dbReference>
<name>A0A1E4S308_CYBJN</name>
<dbReference type="InterPro" id="IPR004328">
    <property type="entry name" value="BRO1_dom"/>
</dbReference>
<dbReference type="Pfam" id="PF13949">
    <property type="entry name" value="ALIX_LYPXL_bnd"/>
    <property type="match status" value="1"/>
</dbReference>
<dbReference type="RefSeq" id="XP_020070927.1">
    <property type="nucleotide sequence ID" value="XM_020214849.1"/>
</dbReference>
<keyword evidence="3" id="KW-0963">Cytoplasm</keyword>
<dbReference type="PANTHER" id="PTHR23030:SF30">
    <property type="entry name" value="TYROSINE-PROTEIN PHOSPHATASE NON-RECEPTOR TYPE 23"/>
    <property type="match status" value="1"/>
</dbReference>
<evidence type="ECO:0000313" key="9">
    <source>
        <dbReference type="Proteomes" id="UP000094389"/>
    </source>
</evidence>
<feature type="compositionally biased region" description="Polar residues" evidence="6">
    <location>
        <begin position="787"/>
        <end position="798"/>
    </location>
</feature>
<evidence type="ECO:0000259" key="7">
    <source>
        <dbReference type="PROSITE" id="PS51180"/>
    </source>
</evidence>
<evidence type="ECO:0000256" key="3">
    <source>
        <dbReference type="ARBA" id="ARBA00022490"/>
    </source>
</evidence>
<evidence type="ECO:0000256" key="2">
    <source>
        <dbReference type="ARBA" id="ARBA00004496"/>
    </source>
</evidence>
<feature type="domain" description="BRO1" evidence="7">
    <location>
        <begin position="5"/>
        <end position="378"/>
    </location>
</feature>
<keyword evidence="4" id="KW-0967">Endosome</keyword>
<sequence length="910" mass="103206">MTKNNFISPKLRTTKNLDWSQPLKTYLKALYGTSLDLSSQVSTFSKLRECVKDHSDTNLSLLKDMYYKYYGQLELLDLRLPIGDGVRVKFTWYDSYDASESHSQHSLAFEKASVLYNLGCVLSQLGAEKTEEEEFKYGYQYFQYAAGVFKFISENFLHAPSEDLSGKTMAFLVPLELAQAQESFLLKVLDENGKVSLLSKMAQSCSVFYSTALEKLEPLEEFGESSWSNILQYKAKFYEGLAFYEHALSIEETKVGEAIVSTKLALESWADCKSLDPIGIDLKGYITLAEQKSTTLNKENDLIYHDLLPQKETIEVKPLDAAKAISLNDQKIEQIIGEDIFEKIIPMNVHEKLSYYSEEKAKLLRSQIENNQTCDIELTSFLEYLRLPGSLQEFKNSVNKKLDDRLVTWSQKVASSKFSDPEQNMNTINFKRDTITSLIKQLETRLDGELDSSASGLRDELMNAKQSLLAASNLDDQIFATIKQDIPNLKILRNSSTLQSSFFNEKNDVSLLDFDDSSSSESVKQSIAKIESNLRVLNAMKTERSKVIEDLKNSIQEDDISNILVLNNKKLNDKEEKELFAQELTKFEPLTNRLESIIFKQPQLIKEIKTNYDSIISSNSEISERAKRITSFEKSYSSFQDYEVNFQKSIDFYDNLLKFVRDVEANVNKFLADKASQRQRNLSQSSQPPDMLRDRFSKLSVSSQSPRGSFATPPTPTTSQSYAVAPSQVSYQTPPSQTSYQTPPTQASYQPPQPQVSYQQPIPPSQQQRPSYSLQTSVPSTPEYPSAQPSYPSYNNAPPAQPSYPSYDKPQYAQPQQQASAQSFQQSYQQPYQQPFSNDRPALPPKAPTASQGPRVSVPQPPILQDNRFPFYNEPSTFNSGMYDQFANPTGTGSRPSYSQPYDPNKPYNP</sequence>
<dbReference type="Gene3D" id="1.20.120.560">
    <property type="entry name" value="alix/aip1 in complex with the ypdl late domain"/>
    <property type="match status" value="1"/>
</dbReference>
<evidence type="ECO:0000256" key="5">
    <source>
        <dbReference type="ARBA" id="ARBA00041284"/>
    </source>
</evidence>
<evidence type="ECO:0000313" key="8">
    <source>
        <dbReference type="EMBL" id="ODV73888.1"/>
    </source>
</evidence>
<evidence type="ECO:0000256" key="1">
    <source>
        <dbReference type="ARBA" id="ARBA00004177"/>
    </source>
</evidence>
<organism evidence="8 9">
    <name type="scientific">Cyberlindnera jadinii (strain ATCC 18201 / CBS 1600 / BCRC 20928 / JCM 3617 / NBRC 0987 / NRRL Y-1542)</name>
    <name type="common">Torula yeast</name>
    <name type="synonym">Candida utilis</name>
    <dbReference type="NCBI Taxonomy" id="983966"/>
    <lineage>
        <taxon>Eukaryota</taxon>
        <taxon>Fungi</taxon>
        <taxon>Dikarya</taxon>
        <taxon>Ascomycota</taxon>
        <taxon>Saccharomycotina</taxon>
        <taxon>Saccharomycetes</taxon>
        <taxon>Phaffomycetales</taxon>
        <taxon>Phaffomycetaceae</taxon>
        <taxon>Cyberlindnera</taxon>
    </lineage>
</organism>
<dbReference type="OMA" id="YLKRSYG"/>
<evidence type="ECO:0000256" key="4">
    <source>
        <dbReference type="ARBA" id="ARBA00022753"/>
    </source>
</evidence>
<dbReference type="InterPro" id="IPR038499">
    <property type="entry name" value="BRO1_sf"/>
</dbReference>
<dbReference type="SMART" id="SM01041">
    <property type="entry name" value="BRO1"/>
    <property type="match status" value="1"/>
</dbReference>
<dbReference type="GeneID" id="30989245"/>
<dbReference type="PROSITE" id="PS51180">
    <property type="entry name" value="BRO1"/>
    <property type="match status" value="1"/>
</dbReference>
<feature type="compositionally biased region" description="Low complexity" evidence="6">
    <location>
        <begin position="730"/>
        <end position="775"/>
    </location>
</feature>
<dbReference type="AlphaFoldDB" id="A0A1E4S308"/>
<dbReference type="Pfam" id="PF03097">
    <property type="entry name" value="BRO1"/>
    <property type="match status" value="1"/>
</dbReference>
<dbReference type="GO" id="GO:0005768">
    <property type="term" value="C:endosome"/>
    <property type="evidence" value="ECO:0007669"/>
    <property type="project" value="UniProtKB-SubCell"/>
</dbReference>
<dbReference type="Gene3D" id="1.20.140.50">
    <property type="entry name" value="alix/aip1 like domains"/>
    <property type="match status" value="1"/>
</dbReference>
<feature type="compositionally biased region" description="Low complexity" evidence="6">
    <location>
        <begin position="810"/>
        <end position="837"/>
    </location>
</feature>
<reference evidence="8 9" key="1">
    <citation type="journal article" date="2016" name="Proc. Natl. Acad. Sci. U.S.A.">
        <title>Comparative genomics of biotechnologically important yeasts.</title>
        <authorList>
            <person name="Riley R."/>
            <person name="Haridas S."/>
            <person name="Wolfe K.H."/>
            <person name="Lopes M.R."/>
            <person name="Hittinger C.T."/>
            <person name="Goeker M."/>
            <person name="Salamov A.A."/>
            <person name="Wisecaver J.H."/>
            <person name="Long T.M."/>
            <person name="Calvey C.H."/>
            <person name="Aerts A.L."/>
            <person name="Barry K.W."/>
            <person name="Choi C."/>
            <person name="Clum A."/>
            <person name="Coughlan A.Y."/>
            <person name="Deshpande S."/>
            <person name="Douglass A.P."/>
            <person name="Hanson S.J."/>
            <person name="Klenk H.-P."/>
            <person name="LaButti K.M."/>
            <person name="Lapidus A."/>
            <person name="Lindquist E.A."/>
            <person name="Lipzen A.M."/>
            <person name="Meier-Kolthoff J.P."/>
            <person name="Ohm R.A."/>
            <person name="Otillar R.P."/>
            <person name="Pangilinan J.L."/>
            <person name="Peng Y."/>
            <person name="Rokas A."/>
            <person name="Rosa C.A."/>
            <person name="Scheuner C."/>
            <person name="Sibirny A.A."/>
            <person name="Slot J.C."/>
            <person name="Stielow J.B."/>
            <person name="Sun H."/>
            <person name="Kurtzman C.P."/>
            <person name="Blackwell M."/>
            <person name="Grigoriev I.V."/>
            <person name="Jeffries T.W."/>
        </authorList>
    </citation>
    <scope>NUCLEOTIDE SEQUENCE [LARGE SCALE GENOMIC DNA]</scope>
    <source>
        <strain evidence="9">ATCC 18201 / CBS 1600 / BCRC 20928 / JCM 3617 / NBRC 0987 / NRRL Y-1542</strain>
    </source>
</reference>
<evidence type="ECO:0000256" key="6">
    <source>
        <dbReference type="SAM" id="MobiDB-lite"/>
    </source>
</evidence>
<accession>A0A1E4S308</accession>
<proteinExistence type="predicted"/>
<comment type="subcellular location">
    <subcellularLocation>
        <location evidence="2">Cytoplasm</location>
    </subcellularLocation>
    <subcellularLocation>
        <location evidence="1">Endosome</location>
    </subcellularLocation>
</comment>
<dbReference type="Proteomes" id="UP000094389">
    <property type="component" value="Unassembled WGS sequence"/>
</dbReference>
<dbReference type="OrthoDB" id="2141925at2759"/>
<dbReference type="InterPro" id="IPR025304">
    <property type="entry name" value="ALIX_V_dom"/>
</dbReference>
<protein>
    <recommendedName>
        <fullName evidence="5">BRO domain-containing protein 1</fullName>
    </recommendedName>
</protein>
<feature type="region of interest" description="Disordered" evidence="6">
    <location>
        <begin position="697"/>
        <end position="910"/>
    </location>
</feature>
<feature type="compositionally biased region" description="Polar residues" evidence="6">
    <location>
        <begin position="874"/>
        <end position="902"/>
    </location>
</feature>
<keyword evidence="9" id="KW-1185">Reference proteome</keyword>
<dbReference type="STRING" id="983966.A0A1E4S308"/>
<dbReference type="GO" id="GO:0043328">
    <property type="term" value="P:protein transport to vacuole involved in ubiquitin-dependent protein catabolic process via the multivesicular body sorting pathway"/>
    <property type="evidence" value="ECO:0007669"/>
    <property type="project" value="TreeGrafter"/>
</dbReference>
<dbReference type="EMBL" id="KV453929">
    <property type="protein sequence ID" value="ODV73888.1"/>
    <property type="molecule type" value="Genomic_DNA"/>
</dbReference>